<organism evidence="3 4">
    <name type="scientific">Nyssa sinensis</name>
    <dbReference type="NCBI Taxonomy" id="561372"/>
    <lineage>
        <taxon>Eukaryota</taxon>
        <taxon>Viridiplantae</taxon>
        <taxon>Streptophyta</taxon>
        <taxon>Embryophyta</taxon>
        <taxon>Tracheophyta</taxon>
        <taxon>Spermatophyta</taxon>
        <taxon>Magnoliopsida</taxon>
        <taxon>eudicotyledons</taxon>
        <taxon>Gunneridae</taxon>
        <taxon>Pentapetalae</taxon>
        <taxon>asterids</taxon>
        <taxon>Cornales</taxon>
        <taxon>Nyssaceae</taxon>
        <taxon>Nyssa</taxon>
    </lineage>
</organism>
<reference evidence="3 4" key="1">
    <citation type="submission" date="2019-09" db="EMBL/GenBank/DDBJ databases">
        <title>A chromosome-level genome assembly of the Chinese tupelo Nyssa sinensis.</title>
        <authorList>
            <person name="Yang X."/>
            <person name="Kang M."/>
            <person name="Yang Y."/>
            <person name="Xiong H."/>
            <person name="Wang M."/>
            <person name="Zhang Z."/>
            <person name="Wang Z."/>
            <person name="Wu H."/>
            <person name="Ma T."/>
            <person name="Liu J."/>
            <person name="Xi Z."/>
        </authorList>
    </citation>
    <scope>NUCLEOTIDE SEQUENCE [LARGE SCALE GENOMIC DNA]</scope>
    <source>
        <strain evidence="3">J267</strain>
        <tissue evidence="3">Leaf</tissue>
    </source>
</reference>
<accession>A0A5J5A650</accession>
<dbReference type="OrthoDB" id="783540at2759"/>
<dbReference type="PANTHER" id="PTHR46598">
    <property type="entry name" value="BNAC05G43320D PROTEIN"/>
    <property type="match status" value="1"/>
</dbReference>
<dbReference type="AlphaFoldDB" id="A0A5J5A650"/>
<dbReference type="Gene3D" id="1.25.40.10">
    <property type="entry name" value="Tetratricopeptide repeat domain"/>
    <property type="match status" value="1"/>
</dbReference>
<evidence type="ECO:0000259" key="2">
    <source>
        <dbReference type="Pfam" id="PF25245"/>
    </source>
</evidence>
<feature type="domain" description="At1g68980-like TPR repeats" evidence="2">
    <location>
        <begin position="84"/>
        <end position="208"/>
    </location>
</feature>
<keyword evidence="4" id="KW-1185">Reference proteome</keyword>
<dbReference type="InterPro" id="IPR057440">
    <property type="entry name" value="At1g68980-like_TPR"/>
</dbReference>
<gene>
    <name evidence="3" type="ORF">F0562_007930</name>
</gene>
<dbReference type="PANTHER" id="PTHR46598:SF3">
    <property type="entry name" value="OS07G0495300 PROTEIN"/>
    <property type="match status" value="1"/>
</dbReference>
<protein>
    <recommendedName>
        <fullName evidence="2">At1g68980-like TPR repeats domain-containing protein</fullName>
    </recommendedName>
</protein>
<dbReference type="Pfam" id="PF25245">
    <property type="entry name" value="TPR_At1g68980"/>
    <property type="match status" value="1"/>
</dbReference>
<evidence type="ECO:0000313" key="3">
    <source>
        <dbReference type="EMBL" id="KAA8525970.1"/>
    </source>
</evidence>
<dbReference type="InterPro" id="IPR011990">
    <property type="entry name" value="TPR-like_helical_dom_sf"/>
</dbReference>
<name>A0A5J5A650_9ASTE</name>
<dbReference type="EMBL" id="CM018046">
    <property type="protein sequence ID" value="KAA8525970.1"/>
    <property type="molecule type" value="Genomic_DNA"/>
</dbReference>
<evidence type="ECO:0000313" key="4">
    <source>
        <dbReference type="Proteomes" id="UP000325577"/>
    </source>
</evidence>
<dbReference type="Proteomes" id="UP000325577">
    <property type="component" value="Linkage Group LG3"/>
</dbReference>
<proteinExistence type="inferred from homology"/>
<comment type="similarity">
    <text evidence="1">Belongs to the PPR family. P subfamily.</text>
</comment>
<sequence>MAKLLTKAILLHPCFIKSYSSAVCAASIIQKTALRSIYDREFVLSYNLRRLQVSDVCYKQHQNPFVQYFSTSIKPESMCWERSSHTVLLRKLEIALKSHQVDEAWQAFNDFKNFYGFPNHSLISGLLTELSYTSDSRWLQRACDLVLLILKEKSDLLRPNSLTKLCLSLARAQMPIPASMILRLMLEKESLPSLNILGMVILHMVKTEIGTFLASNLLVEICDYFQRLSAKKCTSIKLVRPDTMIFNLVLDACVRFRSSFKGQQIIELMPQVRVIGDAHTIVIIARIHEMNGQRDELKKFKDHIDQVSVPLVCHYWQFYDSLLSLHFKFNDIDAASGLIMDMYRCRESLPVQKDRKDLQNPCLVPIGSHYLRTGLKLHFLPELLHKDSVLKVEIKQELIMHKDGKLVLSNKALAKLIIQYKRCGRIRELSGTFN</sequence>
<evidence type="ECO:0000256" key="1">
    <source>
        <dbReference type="ARBA" id="ARBA00007626"/>
    </source>
</evidence>